<dbReference type="Gene3D" id="3.30.200.20">
    <property type="entry name" value="Phosphorylase Kinase, domain 1"/>
    <property type="match status" value="1"/>
</dbReference>
<keyword evidence="1" id="KW-0723">Serine/threonine-protein kinase</keyword>
<sequence>MPKTTTLCASVTSSRLDIRIVKIGFSITSTVWLCRDLKENILLTLKVCTTGKEGDNELTISRHLESQDAYVEMMSSEHPGKDKIRVVLDDFEIEGPHGSHRCLLFTPLGQTYAGFRYYECPEKTLDMKAVQLSMLKILQGLAFMHQSGVVHTDLAPDNIRFGASSASLDQVWACCELSEQTYPTPRKILSDRVIHKTWDLSTPVTCWDPVICDIGLARLGRPGQKYSAPEVILDMEWDHRIDIWSIGVMIWELFEGNTNSLFCGVKDDILDDELHLAEMVSVMGPPPRKFLERSEKCRKYWDCEGNWIATTPVPNQTLETRETRETRLEGEDKAQFLNLARKILRWLPEERSSLGELYMDEWLNQSKLST</sequence>
<evidence type="ECO:0000256" key="5">
    <source>
        <dbReference type="ARBA" id="ARBA00022840"/>
    </source>
</evidence>
<dbReference type="Proteomes" id="UP001203852">
    <property type="component" value="Unassembled WGS sequence"/>
</dbReference>
<evidence type="ECO:0000256" key="3">
    <source>
        <dbReference type="ARBA" id="ARBA00022741"/>
    </source>
</evidence>
<evidence type="ECO:0000259" key="6">
    <source>
        <dbReference type="PROSITE" id="PS50011"/>
    </source>
</evidence>
<keyword evidence="3" id="KW-0547">Nucleotide-binding</keyword>
<dbReference type="GO" id="GO:0005524">
    <property type="term" value="F:ATP binding"/>
    <property type="evidence" value="ECO:0007669"/>
    <property type="project" value="UniProtKB-KW"/>
</dbReference>
<dbReference type="InterPro" id="IPR051175">
    <property type="entry name" value="CLK_kinases"/>
</dbReference>
<name>A0AAN6DUT0_9EURO</name>
<dbReference type="PANTHER" id="PTHR45646">
    <property type="entry name" value="SERINE/THREONINE-PROTEIN KINASE DOA-RELATED"/>
    <property type="match status" value="1"/>
</dbReference>
<dbReference type="Gene3D" id="1.10.510.10">
    <property type="entry name" value="Transferase(Phosphotransferase) domain 1"/>
    <property type="match status" value="1"/>
</dbReference>
<dbReference type="PANTHER" id="PTHR45646:SF11">
    <property type="entry name" value="SERINE_THREONINE-PROTEIN KINASE DOA"/>
    <property type="match status" value="1"/>
</dbReference>
<protein>
    <submittedName>
        <fullName evidence="7">Protein kinase</fullName>
    </submittedName>
</protein>
<gene>
    <name evidence="7" type="ORF">EDD36DRAFT_475066</name>
</gene>
<dbReference type="EMBL" id="MU404354">
    <property type="protein sequence ID" value="KAI1612986.1"/>
    <property type="molecule type" value="Genomic_DNA"/>
</dbReference>
<evidence type="ECO:0000313" key="8">
    <source>
        <dbReference type="Proteomes" id="UP001203852"/>
    </source>
</evidence>
<evidence type="ECO:0000313" key="7">
    <source>
        <dbReference type="EMBL" id="KAI1612986.1"/>
    </source>
</evidence>
<feature type="domain" description="Protein kinase" evidence="6">
    <location>
        <begin position="1"/>
        <end position="363"/>
    </location>
</feature>
<dbReference type="GO" id="GO:0043484">
    <property type="term" value="P:regulation of RNA splicing"/>
    <property type="evidence" value="ECO:0007669"/>
    <property type="project" value="TreeGrafter"/>
</dbReference>
<dbReference type="InterPro" id="IPR011009">
    <property type="entry name" value="Kinase-like_dom_sf"/>
</dbReference>
<dbReference type="AlphaFoldDB" id="A0AAN6DUT0"/>
<proteinExistence type="predicted"/>
<dbReference type="SUPFAM" id="SSF56112">
    <property type="entry name" value="Protein kinase-like (PK-like)"/>
    <property type="match status" value="1"/>
</dbReference>
<accession>A0AAN6DUT0</accession>
<keyword evidence="8" id="KW-1185">Reference proteome</keyword>
<dbReference type="PROSITE" id="PS50011">
    <property type="entry name" value="PROTEIN_KINASE_DOM"/>
    <property type="match status" value="1"/>
</dbReference>
<keyword evidence="2" id="KW-0808">Transferase</keyword>
<keyword evidence="4 7" id="KW-0418">Kinase</keyword>
<dbReference type="Pfam" id="PF00069">
    <property type="entry name" value="Pkinase"/>
    <property type="match status" value="1"/>
</dbReference>
<comment type="caution">
    <text evidence="7">The sequence shown here is derived from an EMBL/GenBank/DDBJ whole genome shotgun (WGS) entry which is preliminary data.</text>
</comment>
<evidence type="ECO:0000256" key="1">
    <source>
        <dbReference type="ARBA" id="ARBA00022527"/>
    </source>
</evidence>
<organism evidence="7 8">
    <name type="scientific">Exophiala viscosa</name>
    <dbReference type="NCBI Taxonomy" id="2486360"/>
    <lineage>
        <taxon>Eukaryota</taxon>
        <taxon>Fungi</taxon>
        <taxon>Dikarya</taxon>
        <taxon>Ascomycota</taxon>
        <taxon>Pezizomycotina</taxon>
        <taxon>Eurotiomycetes</taxon>
        <taxon>Chaetothyriomycetidae</taxon>
        <taxon>Chaetothyriales</taxon>
        <taxon>Herpotrichiellaceae</taxon>
        <taxon>Exophiala</taxon>
    </lineage>
</organism>
<dbReference type="SMART" id="SM00220">
    <property type="entry name" value="S_TKc"/>
    <property type="match status" value="1"/>
</dbReference>
<keyword evidence="5" id="KW-0067">ATP-binding</keyword>
<dbReference type="GO" id="GO:0005634">
    <property type="term" value="C:nucleus"/>
    <property type="evidence" value="ECO:0007669"/>
    <property type="project" value="TreeGrafter"/>
</dbReference>
<dbReference type="GO" id="GO:0004674">
    <property type="term" value="F:protein serine/threonine kinase activity"/>
    <property type="evidence" value="ECO:0007669"/>
    <property type="project" value="UniProtKB-KW"/>
</dbReference>
<dbReference type="InterPro" id="IPR000719">
    <property type="entry name" value="Prot_kinase_dom"/>
</dbReference>
<reference evidence="7" key="1">
    <citation type="journal article" date="2022" name="bioRxiv">
        <title>Deciphering the potential niche of two novel black yeast fungi from a biological soil crust based on their genomes, phenotypes, and melanin regulation.</title>
        <authorList>
            <consortium name="DOE Joint Genome Institute"/>
            <person name="Carr E.C."/>
            <person name="Barton Q."/>
            <person name="Grambo S."/>
            <person name="Sullivan M."/>
            <person name="Renfro C.M."/>
            <person name="Kuo A."/>
            <person name="Pangilinan J."/>
            <person name="Lipzen A."/>
            <person name="Keymanesh K."/>
            <person name="Savage E."/>
            <person name="Barry K."/>
            <person name="Grigoriev I.V."/>
            <person name="Riekhof W.R."/>
            <person name="Harris S.S."/>
        </authorList>
    </citation>
    <scope>NUCLEOTIDE SEQUENCE</scope>
    <source>
        <strain evidence="7">JF 03-4F</strain>
    </source>
</reference>
<evidence type="ECO:0000256" key="2">
    <source>
        <dbReference type="ARBA" id="ARBA00022679"/>
    </source>
</evidence>
<evidence type="ECO:0000256" key="4">
    <source>
        <dbReference type="ARBA" id="ARBA00022777"/>
    </source>
</evidence>